<organism evidence="2 3">
    <name type="scientific">Ideonella margarita</name>
    <dbReference type="NCBI Taxonomy" id="2984191"/>
    <lineage>
        <taxon>Bacteria</taxon>
        <taxon>Pseudomonadati</taxon>
        <taxon>Pseudomonadota</taxon>
        <taxon>Betaproteobacteria</taxon>
        <taxon>Burkholderiales</taxon>
        <taxon>Sphaerotilaceae</taxon>
        <taxon>Ideonella</taxon>
    </lineage>
</organism>
<accession>A0ABU9C6A0</accession>
<evidence type="ECO:0000313" key="3">
    <source>
        <dbReference type="Proteomes" id="UP001379945"/>
    </source>
</evidence>
<comment type="caution">
    <text evidence="2">The sequence shown here is derived from an EMBL/GenBank/DDBJ whole genome shotgun (WGS) entry which is preliminary data.</text>
</comment>
<proteinExistence type="predicted"/>
<evidence type="ECO:0000313" key="2">
    <source>
        <dbReference type="EMBL" id="MEK8047412.1"/>
    </source>
</evidence>
<dbReference type="EMBL" id="JBBUTI010000009">
    <property type="protein sequence ID" value="MEK8047412.1"/>
    <property type="molecule type" value="Genomic_DNA"/>
</dbReference>
<protein>
    <submittedName>
        <fullName evidence="2">Uncharacterized protein</fullName>
    </submittedName>
</protein>
<gene>
    <name evidence="2" type="ORF">AACH00_13705</name>
</gene>
<dbReference type="Proteomes" id="UP001379945">
    <property type="component" value="Unassembled WGS sequence"/>
</dbReference>
<feature type="signal peptide" evidence="1">
    <location>
        <begin position="1"/>
        <end position="37"/>
    </location>
</feature>
<evidence type="ECO:0000256" key="1">
    <source>
        <dbReference type="SAM" id="SignalP"/>
    </source>
</evidence>
<dbReference type="RefSeq" id="WP_341399721.1">
    <property type="nucleotide sequence ID" value="NZ_JBBUTI010000009.1"/>
</dbReference>
<reference evidence="2 3" key="1">
    <citation type="submission" date="2024-04" db="EMBL/GenBank/DDBJ databases">
        <title>Novel species of the genus Ideonella isolated from streams.</title>
        <authorList>
            <person name="Lu H."/>
        </authorList>
    </citation>
    <scope>NUCLEOTIDE SEQUENCE [LARGE SCALE GENOMIC DNA]</scope>
    <source>
        <strain evidence="2 3">LYT19W</strain>
    </source>
</reference>
<sequence length="302" mass="32423">MQTRNAPLRPARVSRLLGLIGLIGTCALLATAVPAHADTTTAHCRVIPKGQPAQATAGECSFSQRQGFVSIELANGTRIELTPDEQRAGVYKDAQGRLATRQRGLGSQGQIYKLQDQTIEVRWKAPAGSPAPKAAVVFDQTLTLQGVSFHVTAVRAGSGATQVRIQPSGLAITNAAQTLSVNADVVNAEVADLDVDGSPEVYVYLRGRTPEAPGQLLAFAANNRKSLSGIYLPALGNLPELQTGYRGRDEFAVVESRLERRFPVYRAGDALEAPGGGMRQISYRLERGEASWQLVVHRVSHY</sequence>
<feature type="chain" id="PRO_5047260607" evidence="1">
    <location>
        <begin position="38"/>
        <end position="302"/>
    </location>
</feature>
<keyword evidence="3" id="KW-1185">Reference proteome</keyword>
<name>A0ABU9C6A0_9BURK</name>
<keyword evidence="1" id="KW-0732">Signal</keyword>